<feature type="compositionally biased region" description="Basic and acidic residues" evidence="1">
    <location>
        <begin position="227"/>
        <end position="238"/>
    </location>
</feature>
<feature type="compositionally biased region" description="Low complexity" evidence="1">
    <location>
        <begin position="268"/>
        <end position="293"/>
    </location>
</feature>
<organism evidence="3 4">
    <name type="scientific">Trichomonascus ciferrii</name>
    <dbReference type="NCBI Taxonomy" id="44093"/>
    <lineage>
        <taxon>Eukaryota</taxon>
        <taxon>Fungi</taxon>
        <taxon>Dikarya</taxon>
        <taxon>Ascomycota</taxon>
        <taxon>Saccharomycotina</taxon>
        <taxon>Dipodascomycetes</taxon>
        <taxon>Dipodascales</taxon>
        <taxon>Trichomonascaceae</taxon>
        <taxon>Trichomonascus</taxon>
        <taxon>Trichomonascus ciferrii complex</taxon>
    </lineage>
</organism>
<evidence type="ECO:0000256" key="1">
    <source>
        <dbReference type="SAM" id="MobiDB-lite"/>
    </source>
</evidence>
<comment type="caution">
    <text evidence="3">The sequence shown here is derived from an EMBL/GenBank/DDBJ whole genome shotgun (WGS) entry which is preliminary data.</text>
</comment>
<dbReference type="EMBL" id="SWFS01000053">
    <property type="protein sequence ID" value="KAA8917226.1"/>
    <property type="molecule type" value="Genomic_DNA"/>
</dbReference>
<evidence type="ECO:0000313" key="3">
    <source>
        <dbReference type="EMBL" id="KAA8917226.1"/>
    </source>
</evidence>
<accession>A0A642VC36</accession>
<proteinExistence type="predicted"/>
<reference evidence="3" key="1">
    <citation type="journal article" date="2019" name="G3 (Bethesda)">
        <title>Genome Assemblies of Two Rare Opportunistic Yeast Pathogens: Diutina rugosa (syn. Candida rugosa) and Trichomonascus ciferrii (syn. Candida ciferrii).</title>
        <authorList>
            <person name="Mixao V."/>
            <person name="Saus E."/>
            <person name="Hansen A.P."/>
            <person name="Lass-Florl C."/>
            <person name="Gabaldon T."/>
        </authorList>
    </citation>
    <scope>NUCLEOTIDE SEQUENCE</scope>
    <source>
        <strain evidence="3">CBS 4856</strain>
    </source>
</reference>
<feature type="compositionally biased region" description="Low complexity" evidence="1">
    <location>
        <begin position="239"/>
        <end position="249"/>
    </location>
</feature>
<feature type="region of interest" description="Disordered" evidence="1">
    <location>
        <begin position="223"/>
        <end position="340"/>
    </location>
</feature>
<dbReference type="Pfam" id="PF26434">
    <property type="entry name" value="YAG7_C"/>
    <property type="match status" value="1"/>
</dbReference>
<protein>
    <recommendedName>
        <fullName evidence="2">YAG7-like dimerisation domain-containing protein</fullName>
    </recommendedName>
</protein>
<sequence length="340" mass="39003">MDQSKGLSKRALKRLQKQQQQQQEPGTEPVLANGDKEDEETEENDELFEYLQKRIRNLTKRKQRLDKYQEMADDPQAKGQLNADQLHALNNKESVEAPLKDLTELLALYKSQQAKNEKKARAKQAQHQKEMEKKVQAAKQEGIEVGTDKLNLTIKFLRAASFKRQLINEIPKEESAGFEYLLQLVYNGDETSLKAIESLYNGDDAPVAENTITYAQIKKIAQTPPEKFFEKDEPKQDAEPQQQEQPQQESSLQTISFLQDEVNDDDSSLQQQPTQQQDQDQDQNQDQQQPSQQKDTNAPASKPKKPFYRKNKKKNTNNNPNGNGNGQPQKQKKEPQQATK</sequence>
<feature type="compositionally biased region" description="Acidic residues" evidence="1">
    <location>
        <begin position="36"/>
        <end position="47"/>
    </location>
</feature>
<dbReference type="VEuPathDB" id="FungiDB:TRICI_000619"/>
<feature type="region of interest" description="Disordered" evidence="1">
    <location>
        <begin position="1"/>
        <end position="47"/>
    </location>
</feature>
<dbReference type="AlphaFoldDB" id="A0A642VC36"/>
<feature type="compositionally biased region" description="Low complexity" evidence="1">
    <location>
        <begin position="316"/>
        <end position="329"/>
    </location>
</feature>
<dbReference type="Proteomes" id="UP000761534">
    <property type="component" value="Unassembled WGS sequence"/>
</dbReference>
<feature type="compositionally biased region" description="Basic and acidic residues" evidence="1">
    <location>
        <begin position="331"/>
        <end position="340"/>
    </location>
</feature>
<feature type="compositionally biased region" description="Basic residues" evidence="1">
    <location>
        <begin position="302"/>
        <end position="315"/>
    </location>
</feature>
<evidence type="ECO:0000313" key="4">
    <source>
        <dbReference type="Proteomes" id="UP000761534"/>
    </source>
</evidence>
<feature type="compositionally biased region" description="Basic residues" evidence="1">
    <location>
        <begin position="7"/>
        <end position="16"/>
    </location>
</feature>
<gene>
    <name evidence="3" type="ORF">TRICI_000619</name>
</gene>
<name>A0A642VC36_9ASCO</name>
<dbReference type="OrthoDB" id="5399559at2759"/>
<feature type="domain" description="YAG7-like dimerisation" evidence="2">
    <location>
        <begin position="147"/>
        <end position="222"/>
    </location>
</feature>
<dbReference type="InterPro" id="IPR058602">
    <property type="entry name" value="YAG7_dimerisation_dom"/>
</dbReference>
<evidence type="ECO:0000259" key="2">
    <source>
        <dbReference type="Pfam" id="PF26434"/>
    </source>
</evidence>
<keyword evidence="4" id="KW-1185">Reference proteome</keyword>